<evidence type="ECO:0000313" key="1">
    <source>
        <dbReference type="EMBL" id="KAJ7628072.1"/>
    </source>
</evidence>
<comment type="caution">
    <text evidence="1">The sequence shown here is derived from an EMBL/GenBank/DDBJ whole genome shotgun (WGS) entry which is preliminary data.</text>
</comment>
<reference evidence="1" key="1">
    <citation type="submission" date="2023-03" db="EMBL/GenBank/DDBJ databases">
        <title>Massive genome expansion in bonnet fungi (Mycena s.s.) driven by repeated elements and novel gene families across ecological guilds.</title>
        <authorList>
            <consortium name="Lawrence Berkeley National Laboratory"/>
            <person name="Harder C.B."/>
            <person name="Miyauchi S."/>
            <person name="Viragh M."/>
            <person name="Kuo A."/>
            <person name="Thoen E."/>
            <person name="Andreopoulos B."/>
            <person name="Lu D."/>
            <person name="Skrede I."/>
            <person name="Drula E."/>
            <person name="Henrissat B."/>
            <person name="Morin E."/>
            <person name="Kohler A."/>
            <person name="Barry K."/>
            <person name="LaButti K."/>
            <person name="Morin E."/>
            <person name="Salamov A."/>
            <person name="Lipzen A."/>
            <person name="Mereny Z."/>
            <person name="Hegedus B."/>
            <person name="Baldrian P."/>
            <person name="Stursova M."/>
            <person name="Weitz H."/>
            <person name="Taylor A."/>
            <person name="Grigoriev I.V."/>
            <person name="Nagy L.G."/>
            <person name="Martin F."/>
            <person name="Kauserud H."/>
        </authorList>
    </citation>
    <scope>NUCLEOTIDE SEQUENCE</scope>
    <source>
        <strain evidence="1">CBHHK067</strain>
    </source>
</reference>
<name>A0AAD7BQQ1_MYCRO</name>
<dbReference type="AlphaFoldDB" id="A0AAD7BQQ1"/>
<dbReference type="Proteomes" id="UP001221757">
    <property type="component" value="Unassembled WGS sequence"/>
</dbReference>
<organism evidence="1 2">
    <name type="scientific">Mycena rosella</name>
    <name type="common">Pink bonnet</name>
    <name type="synonym">Agaricus rosellus</name>
    <dbReference type="NCBI Taxonomy" id="1033263"/>
    <lineage>
        <taxon>Eukaryota</taxon>
        <taxon>Fungi</taxon>
        <taxon>Dikarya</taxon>
        <taxon>Basidiomycota</taxon>
        <taxon>Agaricomycotina</taxon>
        <taxon>Agaricomycetes</taxon>
        <taxon>Agaricomycetidae</taxon>
        <taxon>Agaricales</taxon>
        <taxon>Marasmiineae</taxon>
        <taxon>Mycenaceae</taxon>
        <taxon>Mycena</taxon>
    </lineage>
</organism>
<accession>A0AAD7BQQ1</accession>
<gene>
    <name evidence="1" type="ORF">B0H17DRAFT_1150795</name>
</gene>
<keyword evidence="2" id="KW-1185">Reference proteome</keyword>
<protein>
    <submittedName>
        <fullName evidence="1">Uncharacterized protein</fullName>
    </submittedName>
</protein>
<dbReference type="EMBL" id="JARKIE010000560">
    <property type="protein sequence ID" value="KAJ7628072.1"/>
    <property type="molecule type" value="Genomic_DNA"/>
</dbReference>
<sequence>MLGDTAHKIKYFFTARQAYWRLREAPLVTVDHCECNRLERNLELRSNCEKACVLYPLGYGHYFLQAGAGRCQSEAGQGSRAESGGESRAITHQNDKWFAKKGENVMVRQKALHKNPYLKVAGFAAGIASRTALRLPYNLLFVPIAWAGLESKERILLDENFRIIWCSCEPSATEPWVSFLSLDFTGELLGAAMKSFDWNSTTIINFSKSTIWVFPHELYLDCYL</sequence>
<proteinExistence type="predicted"/>
<evidence type="ECO:0000313" key="2">
    <source>
        <dbReference type="Proteomes" id="UP001221757"/>
    </source>
</evidence>